<dbReference type="AlphaFoldDB" id="A0A8T1I3V3"/>
<feature type="compositionally biased region" description="Pro residues" evidence="1">
    <location>
        <begin position="140"/>
        <end position="169"/>
    </location>
</feature>
<evidence type="ECO:0000313" key="2">
    <source>
        <dbReference type="EMBL" id="KAG2969635.1"/>
    </source>
</evidence>
<protein>
    <submittedName>
        <fullName evidence="3">Uncharacterized protein</fullName>
    </submittedName>
</protein>
<evidence type="ECO:0000313" key="4">
    <source>
        <dbReference type="Proteomes" id="UP000760860"/>
    </source>
</evidence>
<dbReference type="VEuPathDB" id="FungiDB:PC110_g23724"/>
<evidence type="ECO:0000313" key="3">
    <source>
        <dbReference type="EMBL" id="KAG3219131.1"/>
    </source>
</evidence>
<proteinExistence type="predicted"/>
<dbReference type="Proteomes" id="UP000697107">
    <property type="component" value="Unassembled WGS sequence"/>
</dbReference>
<sequence>MSPTSSSSTSRQPSPAPGVIGIDVHALNVVVDPFEMFENGHSFSAVSEAHERASRTSDASSERLDRLEGLLEGMARRQAEIMVNQLKMQDQLVRRADATPTPPSERSFHGSSAFTDFIRARDRRMRTGSLDEPMHAVAPTVPPRTPPPQPMRVPTSQTPPQPMAQPPHQSPQSAQRFMPPADFGLKIPKPRDLDWPGFTRFSRKETYPGVGADFKSWGLRFLQRLGAAQQMSGGDCPEGFKLLALNGKLEGTTLNYYKKMLPMTPIPSTKGIEMMAAEKDRNKTWLEHYQFLVYVAERSGNTEQSVLECLCKSAPAYIQTAMLTRLNTQR</sequence>
<evidence type="ECO:0000256" key="1">
    <source>
        <dbReference type="SAM" id="MobiDB-lite"/>
    </source>
</evidence>
<dbReference type="EMBL" id="RCML01000776">
    <property type="protein sequence ID" value="KAG2969635.1"/>
    <property type="molecule type" value="Genomic_DNA"/>
</dbReference>
<feature type="region of interest" description="Disordered" evidence="1">
    <location>
        <begin position="134"/>
        <end position="189"/>
    </location>
</feature>
<dbReference type="VEuPathDB" id="FungiDB:PC110_g1845"/>
<accession>A0A8T1I3V3</accession>
<name>A0A8T1I3V3_9STRA</name>
<dbReference type="EMBL" id="RCMV01000325">
    <property type="protein sequence ID" value="KAG3219131.1"/>
    <property type="molecule type" value="Genomic_DNA"/>
</dbReference>
<dbReference type="VEuPathDB" id="FungiDB:PC110_g23723"/>
<reference evidence="3" key="1">
    <citation type="submission" date="2018-05" db="EMBL/GenBank/DDBJ databases">
        <title>Effector identification in a new, highly contiguous assembly of the strawberry crown rot pathogen Phytophthora cactorum.</title>
        <authorList>
            <person name="Armitage A.D."/>
            <person name="Nellist C.F."/>
            <person name="Bates H."/>
            <person name="Vickerstaff R.J."/>
            <person name="Harrison R.J."/>
        </authorList>
    </citation>
    <scope>NUCLEOTIDE SEQUENCE</scope>
    <source>
        <strain evidence="2">P415</strain>
        <strain evidence="3">P421</strain>
    </source>
</reference>
<comment type="caution">
    <text evidence="3">The sequence shown here is derived from an EMBL/GenBank/DDBJ whole genome shotgun (WGS) entry which is preliminary data.</text>
</comment>
<organism evidence="3 4">
    <name type="scientific">Phytophthora cactorum</name>
    <dbReference type="NCBI Taxonomy" id="29920"/>
    <lineage>
        <taxon>Eukaryota</taxon>
        <taxon>Sar</taxon>
        <taxon>Stramenopiles</taxon>
        <taxon>Oomycota</taxon>
        <taxon>Peronosporomycetes</taxon>
        <taxon>Peronosporales</taxon>
        <taxon>Peronosporaceae</taxon>
        <taxon>Phytophthora</taxon>
    </lineage>
</organism>
<dbReference type="Proteomes" id="UP000760860">
    <property type="component" value="Unassembled WGS sequence"/>
</dbReference>
<gene>
    <name evidence="2" type="ORF">PC118_g17328</name>
    <name evidence="3" type="ORF">PC129_g10073</name>
</gene>